<proteinExistence type="predicted"/>
<feature type="domain" description="Pyridoxamine 5'-phosphate oxidase N-terminal" evidence="2">
    <location>
        <begin position="32"/>
        <end position="161"/>
    </location>
</feature>
<dbReference type="Pfam" id="PF01243">
    <property type="entry name" value="PNPOx_N"/>
    <property type="match status" value="1"/>
</dbReference>
<evidence type="ECO:0000313" key="4">
    <source>
        <dbReference type="Proteomes" id="UP000430146"/>
    </source>
</evidence>
<dbReference type="InterPro" id="IPR019967">
    <property type="entry name" value="F420-dep_enz_PPOX_Rv0121"/>
</dbReference>
<protein>
    <recommendedName>
        <fullName evidence="2">Pyridoxamine 5'-phosphate oxidase N-terminal domain-containing protein</fullName>
    </recommendedName>
</protein>
<gene>
    <name evidence="3" type="ORF">AELLOGFF_04945</name>
</gene>
<evidence type="ECO:0000313" key="3">
    <source>
        <dbReference type="EMBL" id="CAA0126702.1"/>
    </source>
</evidence>
<dbReference type="PANTHER" id="PTHR35176">
    <property type="entry name" value="HEME OXYGENASE HI_0854-RELATED"/>
    <property type="match status" value="1"/>
</dbReference>
<dbReference type="InterPro" id="IPR012349">
    <property type="entry name" value="Split_barrel_FMN-bd"/>
</dbReference>
<dbReference type="Gene3D" id="2.30.110.10">
    <property type="entry name" value="Electron Transport, Fmn-binding Protein, Chain A"/>
    <property type="match status" value="1"/>
</dbReference>
<sequence>MARWLPQHGCAVNGFTGPWEPYPGVMPDSDAAVAFAAAPVAVLGTAGADAAPHLVPVVFALPEGRHDVLYTAVDAKPKTTQRLRRLVNIEANPTVSLLVDHYDDDWNQLWWVRADGTATVHHSGEQMATGYALLRAKYPQYRRIELDGPVVTVQISRWSSWQASPAAPVPQS</sequence>
<organism evidence="3 4">
    <name type="scientific">Mycolicibacterium vanbaalenii</name>
    <name type="common">Mycobacterium vanbaalenii</name>
    <dbReference type="NCBI Taxonomy" id="110539"/>
    <lineage>
        <taxon>Bacteria</taxon>
        <taxon>Bacillati</taxon>
        <taxon>Actinomycetota</taxon>
        <taxon>Actinomycetes</taxon>
        <taxon>Mycobacteriales</taxon>
        <taxon>Mycobacteriaceae</taxon>
        <taxon>Mycolicibacterium</taxon>
    </lineage>
</organism>
<dbReference type="GO" id="GO:0070967">
    <property type="term" value="F:coenzyme F420 binding"/>
    <property type="evidence" value="ECO:0007669"/>
    <property type="project" value="TreeGrafter"/>
</dbReference>
<keyword evidence="4" id="KW-1185">Reference proteome</keyword>
<name>A0A5S9R1N4_MYCVN</name>
<dbReference type="InterPro" id="IPR052019">
    <property type="entry name" value="F420H2_bilvrd_red/Heme_oxyg"/>
</dbReference>
<dbReference type="PANTHER" id="PTHR35176:SF2">
    <property type="entry name" value="F420H(2)-DEPENDENT REDUCTASE RV1155"/>
    <property type="match status" value="1"/>
</dbReference>
<evidence type="ECO:0000259" key="2">
    <source>
        <dbReference type="Pfam" id="PF01243"/>
    </source>
</evidence>
<dbReference type="SUPFAM" id="SSF50475">
    <property type="entry name" value="FMN-binding split barrel"/>
    <property type="match status" value="1"/>
</dbReference>
<dbReference type="InterPro" id="IPR011576">
    <property type="entry name" value="Pyridox_Oxase_N"/>
</dbReference>
<keyword evidence="1" id="KW-0560">Oxidoreductase</keyword>
<dbReference type="Proteomes" id="UP000430146">
    <property type="component" value="Unassembled WGS sequence"/>
</dbReference>
<dbReference type="GO" id="GO:0016627">
    <property type="term" value="F:oxidoreductase activity, acting on the CH-CH group of donors"/>
    <property type="evidence" value="ECO:0007669"/>
    <property type="project" value="TreeGrafter"/>
</dbReference>
<reference evidence="3 4" key="1">
    <citation type="submission" date="2019-11" db="EMBL/GenBank/DDBJ databases">
        <authorList>
            <person name="Holert J."/>
        </authorList>
    </citation>
    <scope>NUCLEOTIDE SEQUENCE [LARGE SCALE GENOMIC DNA]</scope>
    <source>
        <strain evidence="3">BC8_1</strain>
    </source>
</reference>
<dbReference type="NCBIfam" id="TIGR03668">
    <property type="entry name" value="Rv0121_F420"/>
    <property type="match status" value="1"/>
</dbReference>
<dbReference type="GO" id="GO:0005829">
    <property type="term" value="C:cytosol"/>
    <property type="evidence" value="ECO:0007669"/>
    <property type="project" value="TreeGrafter"/>
</dbReference>
<dbReference type="AlphaFoldDB" id="A0A5S9R1N4"/>
<evidence type="ECO:0000256" key="1">
    <source>
        <dbReference type="ARBA" id="ARBA00023002"/>
    </source>
</evidence>
<accession>A0A5S9R1N4</accession>
<dbReference type="EMBL" id="CACSIP010000026">
    <property type="protein sequence ID" value="CAA0126702.1"/>
    <property type="molecule type" value="Genomic_DNA"/>
</dbReference>